<proteinExistence type="inferred from homology"/>
<evidence type="ECO:0000256" key="3">
    <source>
        <dbReference type="ARBA" id="ARBA00006669"/>
    </source>
</evidence>
<feature type="transmembrane region" description="Helical" evidence="10">
    <location>
        <begin position="42"/>
        <end position="59"/>
    </location>
</feature>
<reference evidence="11" key="2">
    <citation type="journal article" date="2021" name="PeerJ">
        <title>Extensive microbial diversity within the chicken gut microbiome revealed by metagenomics and culture.</title>
        <authorList>
            <person name="Gilroy R."/>
            <person name="Ravi A."/>
            <person name="Getino M."/>
            <person name="Pursley I."/>
            <person name="Horton D.L."/>
            <person name="Alikhan N.F."/>
            <person name="Baker D."/>
            <person name="Gharbi K."/>
            <person name="Hall N."/>
            <person name="Watson M."/>
            <person name="Adriaenssens E.M."/>
            <person name="Foster-Nyarko E."/>
            <person name="Jarju S."/>
            <person name="Secka A."/>
            <person name="Antonio M."/>
            <person name="Oren A."/>
            <person name="Chaudhuri R.R."/>
            <person name="La Ragione R."/>
            <person name="Hildebrand F."/>
            <person name="Pallen M.J."/>
        </authorList>
    </citation>
    <scope>NUCLEOTIDE SEQUENCE</scope>
    <source>
        <strain evidence="11">F1-3629</strain>
    </source>
</reference>
<dbReference type="GO" id="GO:0034257">
    <property type="term" value="F:nicotinamide riboside transmembrane transporter activity"/>
    <property type="evidence" value="ECO:0007669"/>
    <property type="project" value="InterPro"/>
</dbReference>
<comment type="function">
    <text evidence="1">Required for nicotinamide riboside transport across the inner membrane.</text>
</comment>
<protein>
    <recommendedName>
        <fullName evidence="4">Nicotinamide riboside transporter PnuC</fullName>
    </recommendedName>
</protein>
<dbReference type="AlphaFoldDB" id="A0A940DPQ3"/>
<dbReference type="Proteomes" id="UP000771749">
    <property type="component" value="Unassembled WGS sequence"/>
</dbReference>
<accession>A0A940DPQ3</accession>
<evidence type="ECO:0000256" key="4">
    <source>
        <dbReference type="ARBA" id="ARBA00017522"/>
    </source>
</evidence>
<sequence>MKDFLNYSLFTIGGDMPVLLIDLITSVCGLACVFLAGRNSKYNFWVGYVYTFFLFLMFWNKNLYASLLLQPISLGINILGHYRWTHPKKNEESSEHHGELKVSMLTWPQRGAAVVSVFVIAWLWGWLLSQLGNRWCVGMFPSDPIPYLDACVTVLILVAQFLSALKKWDCWIAWLLVNVAQMALHISVGHVFMPIVSGLYLINGVASLYGWYRLYQKKA</sequence>
<feature type="transmembrane region" description="Helical" evidence="10">
    <location>
        <begin position="172"/>
        <end position="192"/>
    </location>
</feature>
<feature type="transmembrane region" description="Helical" evidence="10">
    <location>
        <begin position="65"/>
        <end position="84"/>
    </location>
</feature>
<reference evidence="11" key="1">
    <citation type="submission" date="2020-10" db="EMBL/GenBank/DDBJ databases">
        <authorList>
            <person name="Gilroy R."/>
        </authorList>
    </citation>
    <scope>NUCLEOTIDE SEQUENCE</scope>
    <source>
        <strain evidence="11">F1-3629</strain>
    </source>
</reference>
<evidence type="ECO:0000256" key="1">
    <source>
        <dbReference type="ARBA" id="ARBA00002672"/>
    </source>
</evidence>
<keyword evidence="7 10" id="KW-0812">Transmembrane</keyword>
<keyword evidence="6" id="KW-1003">Cell membrane</keyword>
<evidence type="ECO:0000313" key="11">
    <source>
        <dbReference type="EMBL" id="MBO8454245.1"/>
    </source>
</evidence>
<dbReference type="NCBIfam" id="TIGR01528">
    <property type="entry name" value="NMN_trans_PnuC"/>
    <property type="match status" value="1"/>
</dbReference>
<feature type="transmembrane region" description="Helical" evidence="10">
    <location>
        <begin position="145"/>
        <end position="165"/>
    </location>
</feature>
<organism evidence="11 12">
    <name type="scientific">Candidatus Cryptobacteroides gallistercoris</name>
    <dbReference type="NCBI Taxonomy" id="2840765"/>
    <lineage>
        <taxon>Bacteria</taxon>
        <taxon>Pseudomonadati</taxon>
        <taxon>Bacteroidota</taxon>
        <taxon>Bacteroidia</taxon>
        <taxon>Bacteroidales</taxon>
        <taxon>Candidatus Cryptobacteroides</taxon>
    </lineage>
</organism>
<keyword evidence="9 10" id="KW-0472">Membrane</keyword>
<dbReference type="InterPro" id="IPR006419">
    <property type="entry name" value="NMN_transpt_PnuC"/>
</dbReference>
<feature type="transmembrane region" description="Helical" evidence="10">
    <location>
        <begin position="198"/>
        <end position="215"/>
    </location>
</feature>
<dbReference type="EMBL" id="JADIMJ010000088">
    <property type="protein sequence ID" value="MBO8454245.1"/>
    <property type="molecule type" value="Genomic_DNA"/>
</dbReference>
<comment type="caution">
    <text evidence="11">The sequence shown here is derived from an EMBL/GenBank/DDBJ whole genome shotgun (WGS) entry which is preliminary data.</text>
</comment>
<name>A0A940DPQ3_9BACT</name>
<feature type="transmembrane region" description="Helical" evidence="10">
    <location>
        <begin position="16"/>
        <end position="35"/>
    </location>
</feature>
<comment type="similarity">
    <text evidence="3">Belongs to the nicotinamide ribonucleoside (NR) uptake permease (TC 4.B.1) family.</text>
</comment>
<feature type="transmembrane region" description="Helical" evidence="10">
    <location>
        <begin position="105"/>
        <end position="125"/>
    </location>
</feature>
<keyword evidence="8 10" id="KW-1133">Transmembrane helix</keyword>
<dbReference type="PANTHER" id="PTHR36122:SF2">
    <property type="entry name" value="NICOTINAMIDE RIBOSIDE TRANSPORTER PNUC"/>
    <property type="match status" value="1"/>
</dbReference>
<gene>
    <name evidence="11" type="ORF">IAC07_05935</name>
</gene>
<evidence type="ECO:0000256" key="7">
    <source>
        <dbReference type="ARBA" id="ARBA00022692"/>
    </source>
</evidence>
<dbReference type="PANTHER" id="PTHR36122">
    <property type="entry name" value="NICOTINAMIDE RIBOSIDE TRANSPORTER PNUC"/>
    <property type="match status" value="1"/>
</dbReference>
<evidence type="ECO:0000313" key="12">
    <source>
        <dbReference type="Proteomes" id="UP000771749"/>
    </source>
</evidence>
<evidence type="ECO:0000256" key="10">
    <source>
        <dbReference type="SAM" id="Phobius"/>
    </source>
</evidence>
<evidence type="ECO:0000256" key="9">
    <source>
        <dbReference type="ARBA" id="ARBA00023136"/>
    </source>
</evidence>
<evidence type="ECO:0000256" key="6">
    <source>
        <dbReference type="ARBA" id="ARBA00022475"/>
    </source>
</evidence>
<dbReference type="GO" id="GO:0005886">
    <property type="term" value="C:plasma membrane"/>
    <property type="evidence" value="ECO:0007669"/>
    <property type="project" value="UniProtKB-SubCell"/>
</dbReference>
<comment type="subcellular location">
    <subcellularLocation>
        <location evidence="2">Cell membrane</location>
        <topology evidence="2">Multi-pass membrane protein</topology>
    </subcellularLocation>
</comment>
<evidence type="ECO:0000256" key="8">
    <source>
        <dbReference type="ARBA" id="ARBA00022989"/>
    </source>
</evidence>
<keyword evidence="5" id="KW-0813">Transport</keyword>
<evidence type="ECO:0000256" key="2">
    <source>
        <dbReference type="ARBA" id="ARBA00004651"/>
    </source>
</evidence>
<evidence type="ECO:0000256" key="5">
    <source>
        <dbReference type="ARBA" id="ARBA00022448"/>
    </source>
</evidence>
<dbReference type="Pfam" id="PF04973">
    <property type="entry name" value="NMN_transporter"/>
    <property type="match status" value="1"/>
</dbReference>